<evidence type="ECO:0000313" key="2">
    <source>
        <dbReference type="Proteomes" id="UP000016605"/>
    </source>
</evidence>
<dbReference type="EMBL" id="AWVQ01000003">
    <property type="protein sequence ID" value="ERK73622.1"/>
    <property type="molecule type" value="Genomic_DNA"/>
</dbReference>
<dbReference type="HOGENOM" id="CLU_1550859_0_0_11"/>
<accession>U2TG01</accession>
<comment type="caution">
    <text evidence="1">The sequence shown here is derived from an EMBL/GenBank/DDBJ whole genome shotgun (WGS) entry which is preliminary data.</text>
</comment>
<dbReference type="Proteomes" id="UP000016605">
    <property type="component" value="Unassembled WGS sequence"/>
</dbReference>
<name>U2TG01_LEIAQ</name>
<proteinExistence type="predicted"/>
<evidence type="ECO:0000313" key="1">
    <source>
        <dbReference type="EMBL" id="ERK73622.1"/>
    </source>
</evidence>
<protein>
    <submittedName>
        <fullName evidence="1">Uncharacterized protein</fullName>
    </submittedName>
</protein>
<dbReference type="AlphaFoldDB" id="U2TG01"/>
<feature type="non-terminal residue" evidence="1">
    <location>
        <position position="173"/>
    </location>
</feature>
<sequence length="173" mass="17918">MTHRISHLLTATALTGLAVFLGVLQALVPASSAHSLSGAGHGPGYLSSDGWWLGTYRLDDGAQGFCLNAGKTSPTGYALEYVDGDTLGWFSPEQAARLAYISRTWAGTDDRRTAAAGQIATWMVSGLNGHSPESYAARAGADAGAVLALAHSMAEESARLATIAVRAEAVVEL</sequence>
<organism evidence="1 2">
    <name type="scientific">Leifsonia aquatica ATCC 14665</name>
    <dbReference type="NCBI Taxonomy" id="1358026"/>
    <lineage>
        <taxon>Bacteria</taxon>
        <taxon>Bacillati</taxon>
        <taxon>Actinomycetota</taxon>
        <taxon>Actinomycetes</taxon>
        <taxon>Micrococcales</taxon>
        <taxon>Microbacteriaceae</taxon>
        <taxon>Leifsonia</taxon>
    </lineage>
</organism>
<reference evidence="1 2" key="1">
    <citation type="submission" date="2013-08" db="EMBL/GenBank/DDBJ databases">
        <authorList>
            <person name="Weinstock G."/>
            <person name="Sodergren E."/>
            <person name="Wylie T."/>
            <person name="Fulton L."/>
            <person name="Fulton R."/>
            <person name="Fronick C."/>
            <person name="O'Laughlin M."/>
            <person name="Godfrey J."/>
            <person name="Miner T."/>
            <person name="Herter B."/>
            <person name="Appelbaum E."/>
            <person name="Cordes M."/>
            <person name="Lek S."/>
            <person name="Wollam A."/>
            <person name="Pepin K.H."/>
            <person name="Palsikar V.B."/>
            <person name="Mitreva M."/>
            <person name="Wilson R.K."/>
        </authorList>
    </citation>
    <scope>NUCLEOTIDE SEQUENCE [LARGE SCALE GENOMIC DNA]</scope>
    <source>
        <strain evidence="1 2">ATCC 14665</strain>
    </source>
</reference>
<gene>
    <name evidence="1" type="ORF">N136_00020</name>
</gene>